<proteinExistence type="inferred from homology"/>
<evidence type="ECO:0000313" key="5">
    <source>
        <dbReference type="EMBL" id="OEG18912.1"/>
    </source>
</evidence>
<dbReference type="SUPFAM" id="SSF51445">
    <property type="entry name" value="(Trans)glycosidases"/>
    <property type="match status" value="1"/>
</dbReference>
<dbReference type="OrthoDB" id="1098018at2"/>
<sequence length="424" mass="49522">MTQEVEICLFLDSRFWHKKRSIISLYHQLLHKKVRFVRSEEAADITVVFSPKLKTTFSVEREDPLLILAGDPVSAFQGVMYAARHFRTGRRLALGEKIPRLAERIIMLDIGRKYFSPSFLRQLLDEMALFGFNYLQLHFSENTGLRIESESYPELVSEEHLTREEIRALIHYAADRCIEIIPDLDTPGHMEHLLKNYPEWQLEEQTDYGRQSVPAALDITNQDAIAFVFSLYREYFELFSTSRYFHIGADEFIDLDHLARYPALANNGQEKFEAYVNSVAALVRQAGFIPRIWNDAFFRRGENSGLSKELEITYWTKWQREMAPIQRFLEEGYTVINFNDNYLYYVLGENAGYSYPTAHKIEKQWQPELFSSEQLIDITNHEQLKGAAVAVWCDQPEAKEEKSVLIDLIELMEAFSAHIYLNKK</sequence>
<dbReference type="InterPro" id="IPR015883">
    <property type="entry name" value="Glyco_hydro_20_cat"/>
</dbReference>
<comment type="caution">
    <text evidence="5">The sequence shown here is derived from an EMBL/GenBank/DDBJ whole genome shotgun (WGS) entry which is preliminary data.</text>
</comment>
<evidence type="ECO:0000259" key="4">
    <source>
        <dbReference type="Pfam" id="PF00728"/>
    </source>
</evidence>
<dbReference type="GO" id="GO:0005975">
    <property type="term" value="P:carbohydrate metabolic process"/>
    <property type="evidence" value="ECO:0007669"/>
    <property type="project" value="InterPro"/>
</dbReference>
<dbReference type="CDD" id="cd06564">
    <property type="entry name" value="GH20_DspB_LnbB-like"/>
    <property type="match status" value="1"/>
</dbReference>
<evidence type="ECO:0000313" key="6">
    <source>
        <dbReference type="Proteomes" id="UP000095094"/>
    </source>
</evidence>
<protein>
    <recommendedName>
        <fullName evidence="4">Glycoside hydrolase family 20 catalytic domain-containing protein</fullName>
    </recommendedName>
</protein>
<dbReference type="PRINTS" id="PR00738">
    <property type="entry name" value="GLHYDRLASE20"/>
</dbReference>
<name>A0A1E5H219_9ENTE</name>
<evidence type="ECO:0000256" key="1">
    <source>
        <dbReference type="ARBA" id="ARBA00006285"/>
    </source>
</evidence>
<comment type="similarity">
    <text evidence="1">Belongs to the glycosyl hydrolase 20 family.</text>
</comment>
<dbReference type="AlphaFoldDB" id="A0A1E5H219"/>
<dbReference type="Gene3D" id="3.20.20.80">
    <property type="entry name" value="Glycosidases"/>
    <property type="match status" value="1"/>
</dbReference>
<dbReference type="RefSeq" id="WP_069662383.1">
    <property type="nucleotide sequence ID" value="NZ_JBHUJJ010000001.1"/>
</dbReference>
<dbReference type="EMBL" id="MIJY01000004">
    <property type="protein sequence ID" value="OEG18912.1"/>
    <property type="molecule type" value="Genomic_DNA"/>
</dbReference>
<dbReference type="GO" id="GO:0004563">
    <property type="term" value="F:beta-N-acetylhexosaminidase activity"/>
    <property type="evidence" value="ECO:0007669"/>
    <property type="project" value="InterPro"/>
</dbReference>
<organism evidence="5 6">
    <name type="scientific">Enterococcus termitis</name>
    <dbReference type="NCBI Taxonomy" id="332950"/>
    <lineage>
        <taxon>Bacteria</taxon>
        <taxon>Bacillati</taxon>
        <taxon>Bacillota</taxon>
        <taxon>Bacilli</taxon>
        <taxon>Lactobacillales</taxon>
        <taxon>Enterococcaceae</taxon>
        <taxon>Enterococcus</taxon>
    </lineage>
</organism>
<feature type="active site" description="Proton donor" evidence="3">
    <location>
        <position position="251"/>
    </location>
</feature>
<dbReference type="Pfam" id="PF00728">
    <property type="entry name" value="Glyco_hydro_20"/>
    <property type="match status" value="1"/>
</dbReference>
<keyword evidence="6" id="KW-1185">Reference proteome</keyword>
<reference evidence="6" key="1">
    <citation type="submission" date="2016-09" db="EMBL/GenBank/DDBJ databases">
        <authorList>
            <person name="Gulvik C.A."/>
        </authorList>
    </citation>
    <scope>NUCLEOTIDE SEQUENCE [LARGE SCALE GENOMIC DNA]</scope>
    <source>
        <strain evidence="6">LMG 8895</strain>
    </source>
</reference>
<accession>A0A1E5H219</accession>
<dbReference type="PANTHER" id="PTHR43678">
    <property type="entry name" value="PUTATIVE (AFU_ORTHOLOGUE AFUA_2G00640)-RELATED"/>
    <property type="match status" value="1"/>
</dbReference>
<dbReference type="PANTHER" id="PTHR43678:SF1">
    <property type="entry name" value="BETA-N-ACETYLHEXOSAMINIDASE"/>
    <property type="match status" value="1"/>
</dbReference>
<evidence type="ECO:0000256" key="2">
    <source>
        <dbReference type="ARBA" id="ARBA00022801"/>
    </source>
</evidence>
<gene>
    <name evidence="5" type="ORF">BCR25_15070</name>
</gene>
<evidence type="ECO:0000256" key="3">
    <source>
        <dbReference type="PIRSR" id="PIRSR625705-1"/>
    </source>
</evidence>
<dbReference type="InterPro" id="IPR017853">
    <property type="entry name" value="GH"/>
</dbReference>
<dbReference type="InterPro" id="IPR052764">
    <property type="entry name" value="GH20_Enzymes"/>
</dbReference>
<keyword evidence="2" id="KW-0378">Hydrolase</keyword>
<dbReference type="Proteomes" id="UP000095094">
    <property type="component" value="Unassembled WGS sequence"/>
</dbReference>
<dbReference type="InterPro" id="IPR025705">
    <property type="entry name" value="Beta_hexosaminidase_sua/sub"/>
</dbReference>
<feature type="domain" description="Glycoside hydrolase family 20 catalytic" evidence="4">
    <location>
        <begin position="104"/>
        <end position="398"/>
    </location>
</feature>